<comment type="pathway">
    <text evidence="2 12">Amino-acid biosynthesis; L-arginine biosynthesis; carbamoyl phosphate from bicarbonate: step 1/1.</text>
</comment>
<dbReference type="SUPFAM" id="SSF52021">
    <property type="entry name" value="Carbamoyl phosphate synthetase, small subunit N-terminal domain"/>
    <property type="match status" value="1"/>
</dbReference>
<evidence type="ECO:0000313" key="15">
    <source>
        <dbReference type="Proteomes" id="UP000192903"/>
    </source>
</evidence>
<comment type="catalytic activity">
    <reaction evidence="10 12">
        <text>hydrogencarbonate + L-glutamine + 2 ATP + H2O = carbamoyl phosphate + L-glutamate + 2 ADP + phosphate + 2 H(+)</text>
        <dbReference type="Rhea" id="RHEA:18633"/>
        <dbReference type="ChEBI" id="CHEBI:15377"/>
        <dbReference type="ChEBI" id="CHEBI:15378"/>
        <dbReference type="ChEBI" id="CHEBI:17544"/>
        <dbReference type="ChEBI" id="CHEBI:29985"/>
        <dbReference type="ChEBI" id="CHEBI:30616"/>
        <dbReference type="ChEBI" id="CHEBI:43474"/>
        <dbReference type="ChEBI" id="CHEBI:58228"/>
        <dbReference type="ChEBI" id="CHEBI:58359"/>
        <dbReference type="ChEBI" id="CHEBI:456216"/>
        <dbReference type="EC" id="6.3.5.5"/>
    </reaction>
</comment>
<feature type="binding site" evidence="12">
    <location>
        <position position="285"/>
    </location>
    <ligand>
        <name>L-glutamine</name>
        <dbReference type="ChEBI" id="CHEBI:58359"/>
    </ligand>
</feature>
<feature type="binding site" evidence="12">
    <location>
        <position position="328"/>
    </location>
    <ligand>
        <name>L-glutamine</name>
        <dbReference type="ChEBI" id="CHEBI:58359"/>
    </ligand>
</feature>
<dbReference type="GO" id="GO:0006541">
    <property type="term" value="P:glutamine metabolic process"/>
    <property type="evidence" value="ECO:0007669"/>
    <property type="project" value="InterPro"/>
</dbReference>
<dbReference type="Proteomes" id="UP000192903">
    <property type="component" value="Unassembled WGS sequence"/>
</dbReference>
<dbReference type="NCBIfam" id="NF009475">
    <property type="entry name" value="PRK12838.1"/>
    <property type="match status" value="1"/>
</dbReference>
<dbReference type="GO" id="GO:0006526">
    <property type="term" value="P:L-arginine biosynthetic process"/>
    <property type="evidence" value="ECO:0007669"/>
    <property type="project" value="UniProtKB-UniRule"/>
</dbReference>
<dbReference type="PANTHER" id="PTHR43418:SF7">
    <property type="entry name" value="CARBAMOYL-PHOSPHATE SYNTHASE SMALL CHAIN"/>
    <property type="match status" value="1"/>
</dbReference>
<dbReference type="InterPro" id="IPR035686">
    <property type="entry name" value="CPSase_GATase1"/>
</dbReference>
<dbReference type="GO" id="GO:0005524">
    <property type="term" value="F:ATP binding"/>
    <property type="evidence" value="ECO:0007669"/>
    <property type="project" value="UniProtKB-UniRule"/>
</dbReference>
<dbReference type="InterPro" id="IPR006274">
    <property type="entry name" value="CarbamoylP_synth_ssu"/>
</dbReference>
<dbReference type="NCBIfam" id="TIGR01368">
    <property type="entry name" value="CPSaseIIsmall"/>
    <property type="match status" value="1"/>
</dbReference>
<dbReference type="EMBL" id="FXAF01000011">
    <property type="protein sequence ID" value="SMF73530.1"/>
    <property type="molecule type" value="Genomic_DNA"/>
</dbReference>
<dbReference type="EC" id="6.3.5.5" evidence="12"/>
<dbReference type="Pfam" id="PF00117">
    <property type="entry name" value="GATase"/>
    <property type="match status" value="1"/>
</dbReference>
<evidence type="ECO:0000313" key="14">
    <source>
        <dbReference type="EMBL" id="SMF73530.1"/>
    </source>
</evidence>
<reference evidence="15" key="1">
    <citation type="submission" date="2017-04" db="EMBL/GenBank/DDBJ databases">
        <authorList>
            <person name="Varghese N."/>
            <person name="Submissions S."/>
        </authorList>
    </citation>
    <scope>NUCLEOTIDE SEQUENCE [LARGE SCALE GENOMIC DNA]</scope>
    <source>
        <strain evidence="15">B4P</strain>
    </source>
</reference>
<feature type="binding site" evidence="12">
    <location>
        <position position="257"/>
    </location>
    <ligand>
        <name>L-glutamine</name>
        <dbReference type="ChEBI" id="CHEBI:58359"/>
    </ligand>
</feature>
<evidence type="ECO:0000256" key="12">
    <source>
        <dbReference type="HAMAP-Rule" id="MF_01209"/>
    </source>
</evidence>
<dbReference type="InterPro" id="IPR017926">
    <property type="entry name" value="GATASE"/>
</dbReference>
<protein>
    <recommendedName>
        <fullName evidence="12">Carbamoyl phosphate synthase small chain</fullName>
        <ecNumber evidence="12">6.3.5.5</ecNumber>
    </recommendedName>
    <alternativeName>
        <fullName evidence="12">Carbamoyl phosphate synthetase glutamine chain</fullName>
    </alternativeName>
</protein>
<feature type="active site" evidence="12">
    <location>
        <position position="368"/>
    </location>
</feature>
<dbReference type="STRING" id="464029.SAMN02982989_4281"/>
<dbReference type="GO" id="GO:0004088">
    <property type="term" value="F:carbamoyl-phosphate synthase (glutamine-hydrolyzing) activity"/>
    <property type="evidence" value="ECO:0007669"/>
    <property type="project" value="UniProtKB-UniRule"/>
</dbReference>
<name>A0A1X7GR86_9HYPH</name>
<dbReference type="OrthoDB" id="9804328at2"/>
<sequence length="401" mass="43094">MTATSPWTTKKPTAVLVLADGTVIEGTGIGATGKVPAEVVFNTALTGYEEILTDPSYLGQIVTFTFPHIGNVGTNEEDIEDLTPAARRGAVGTIFKADITEPSNYRAARHLDAWLKARGIVGLSGIDTRALTAWIRQNGAPNAVIAHDPNGVFDIEALKAEAKAWSGLEGLDLAKEATSGQSSQWSEKPWVWNEGYDDLKPEDARYHIVCVDYGVKRNILRLFSGLDCKVTVVPAQTSSEDILALKPDGIFLSNGPGDPAATGEYAVPVIKDIIGTDIPTFGICLGHQMLGLALGAKTEKMHQGHHGANHPVKDHTTGKVEIVSMNHGFAVDSKSLPQGVEETHVSLFDGSNCGLRVAGKPVFSVQHHPEASPGPQDSHYLFRRFLNLVRERKGEPALAER</sequence>
<dbReference type="InterPro" id="IPR036480">
    <property type="entry name" value="CarbP_synth_ssu_N_sf"/>
</dbReference>
<feature type="active site" evidence="12">
    <location>
        <position position="370"/>
    </location>
</feature>
<gene>
    <name evidence="12" type="primary">carA</name>
    <name evidence="14" type="ORF">SAMN02982989_4281</name>
</gene>
<feature type="active site" description="Nucleophile" evidence="12">
    <location>
        <position position="284"/>
    </location>
</feature>
<evidence type="ECO:0000256" key="4">
    <source>
        <dbReference type="ARBA" id="ARBA00022571"/>
    </source>
</evidence>
<accession>A0A1X7GR86</accession>
<comment type="catalytic activity">
    <reaction evidence="11 12">
        <text>L-glutamine + H2O = L-glutamate + NH4(+)</text>
        <dbReference type="Rhea" id="RHEA:15889"/>
        <dbReference type="ChEBI" id="CHEBI:15377"/>
        <dbReference type="ChEBI" id="CHEBI:28938"/>
        <dbReference type="ChEBI" id="CHEBI:29985"/>
        <dbReference type="ChEBI" id="CHEBI:58359"/>
    </reaction>
</comment>
<evidence type="ECO:0000256" key="9">
    <source>
        <dbReference type="ARBA" id="ARBA00022975"/>
    </source>
</evidence>
<dbReference type="GO" id="GO:0006207">
    <property type="term" value="P:'de novo' pyrimidine nucleobase biosynthetic process"/>
    <property type="evidence" value="ECO:0007669"/>
    <property type="project" value="InterPro"/>
</dbReference>
<feature type="binding site" evidence="12">
    <location>
        <position position="255"/>
    </location>
    <ligand>
        <name>L-glutamine</name>
        <dbReference type="ChEBI" id="CHEBI:58359"/>
    </ligand>
</feature>
<dbReference type="RefSeq" id="WP_085424873.1">
    <property type="nucleotide sequence ID" value="NZ_FXAF01000011.1"/>
</dbReference>
<keyword evidence="7 12" id="KW-0067">ATP-binding</keyword>
<dbReference type="CDD" id="cd01744">
    <property type="entry name" value="GATase1_CPSase"/>
    <property type="match status" value="1"/>
</dbReference>
<keyword evidence="8 12" id="KW-0315">Glutamine amidotransferase</keyword>
<proteinExistence type="inferred from homology"/>
<evidence type="ECO:0000259" key="13">
    <source>
        <dbReference type="SMART" id="SM01097"/>
    </source>
</evidence>
<dbReference type="SMART" id="SM01097">
    <property type="entry name" value="CPSase_sm_chain"/>
    <property type="match status" value="1"/>
</dbReference>
<dbReference type="GO" id="GO:0004359">
    <property type="term" value="F:glutaminase activity"/>
    <property type="evidence" value="ECO:0007669"/>
    <property type="project" value="RHEA"/>
</dbReference>
<keyword evidence="4 12" id="KW-0055">Arginine biosynthesis</keyword>
<keyword evidence="5 12" id="KW-0436">Ligase</keyword>
<feature type="binding site" evidence="12">
    <location>
        <position position="326"/>
    </location>
    <ligand>
        <name>L-glutamine</name>
        <dbReference type="ChEBI" id="CHEBI:58359"/>
    </ligand>
</feature>
<dbReference type="Pfam" id="PF00988">
    <property type="entry name" value="CPSase_sm_chain"/>
    <property type="match status" value="1"/>
</dbReference>
<keyword evidence="12" id="KW-0028">Amino-acid biosynthesis</keyword>
<dbReference type="UniPathway" id="UPA00068">
    <property type="reaction ID" value="UER00171"/>
</dbReference>
<dbReference type="InterPro" id="IPR029062">
    <property type="entry name" value="Class_I_gatase-like"/>
</dbReference>
<evidence type="ECO:0000256" key="6">
    <source>
        <dbReference type="ARBA" id="ARBA00022741"/>
    </source>
</evidence>
<comment type="similarity">
    <text evidence="3 12">Belongs to the CarA family.</text>
</comment>
<keyword evidence="15" id="KW-1185">Reference proteome</keyword>
<evidence type="ECO:0000256" key="7">
    <source>
        <dbReference type="ARBA" id="ARBA00022840"/>
    </source>
</evidence>
<dbReference type="Gene3D" id="3.50.30.20">
    <property type="entry name" value="Carbamoyl-phosphate synthase small subunit, N-terminal domain"/>
    <property type="match status" value="1"/>
</dbReference>
<evidence type="ECO:0000256" key="2">
    <source>
        <dbReference type="ARBA" id="ARBA00005077"/>
    </source>
</evidence>
<evidence type="ECO:0000256" key="5">
    <source>
        <dbReference type="ARBA" id="ARBA00022598"/>
    </source>
</evidence>
<dbReference type="PROSITE" id="PS51273">
    <property type="entry name" value="GATASE_TYPE_1"/>
    <property type="match status" value="1"/>
</dbReference>
<evidence type="ECO:0000256" key="3">
    <source>
        <dbReference type="ARBA" id="ARBA00007800"/>
    </source>
</evidence>
<dbReference type="PRINTS" id="PR00097">
    <property type="entry name" value="ANTSNTHASEII"/>
</dbReference>
<dbReference type="PRINTS" id="PR00099">
    <property type="entry name" value="CPSGATASE"/>
</dbReference>
<comment type="pathway">
    <text evidence="1 12">Pyrimidine metabolism; UMP biosynthesis via de novo pathway; (S)-dihydroorotate from bicarbonate: step 1/3.</text>
</comment>
<dbReference type="GO" id="GO:0044205">
    <property type="term" value="P:'de novo' UMP biosynthetic process"/>
    <property type="evidence" value="ECO:0007669"/>
    <property type="project" value="UniProtKB-UniRule"/>
</dbReference>
<dbReference type="UniPathway" id="UPA00070">
    <property type="reaction ID" value="UER00115"/>
</dbReference>
<evidence type="ECO:0000256" key="10">
    <source>
        <dbReference type="ARBA" id="ARBA00048816"/>
    </source>
</evidence>
<keyword evidence="9 12" id="KW-0665">Pyrimidine biosynthesis</keyword>
<comment type="subunit">
    <text evidence="12">Composed of two chains; the small (or glutamine) chain promotes the hydrolysis of glutamine to ammonia, which is used by the large (or ammonia) chain to synthesize carbamoyl phosphate. Tetramer of heterodimers (alpha,beta)4.</text>
</comment>
<dbReference type="HAMAP" id="MF_01209">
    <property type="entry name" value="CPSase_S_chain"/>
    <property type="match status" value="1"/>
</dbReference>
<dbReference type="InterPro" id="IPR050472">
    <property type="entry name" value="Anth_synth/Amidotransfase"/>
</dbReference>
<feature type="binding site" evidence="12">
    <location>
        <position position="56"/>
    </location>
    <ligand>
        <name>L-glutamine</name>
        <dbReference type="ChEBI" id="CHEBI:58359"/>
    </ligand>
</feature>
<evidence type="ECO:0000256" key="11">
    <source>
        <dbReference type="ARBA" id="ARBA00049285"/>
    </source>
</evidence>
<dbReference type="AlphaFoldDB" id="A0A1X7GR86"/>
<comment type="function">
    <text evidence="12">Small subunit of the glutamine-dependent carbamoyl phosphate synthetase (CPSase). CPSase catalyzes the formation of carbamoyl phosphate from the ammonia moiety of glutamine, carbonate, and phosphate donated by ATP, constituting the first step of 2 biosynthetic pathways, one leading to arginine and/or urea and the other to pyrimidine nucleotides. The small subunit (glutamine amidotransferase) binds and cleaves glutamine to supply the large subunit with the substrate ammonia.</text>
</comment>
<organism evidence="14 15">
    <name type="scientific">Xaviernesmea oryzae</name>
    <dbReference type="NCBI Taxonomy" id="464029"/>
    <lineage>
        <taxon>Bacteria</taxon>
        <taxon>Pseudomonadati</taxon>
        <taxon>Pseudomonadota</taxon>
        <taxon>Alphaproteobacteria</taxon>
        <taxon>Hyphomicrobiales</taxon>
        <taxon>Rhizobiaceae</taxon>
        <taxon>Rhizobium/Agrobacterium group</taxon>
        <taxon>Xaviernesmea</taxon>
    </lineage>
</organism>
<feature type="region of interest" description="CPSase" evidence="12">
    <location>
        <begin position="1"/>
        <end position="206"/>
    </location>
</feature>
<dbReference type="FunFam" id="3.50.30.20:FF:000001">
    <property type="entry name" value="Carbamoyl-phosphate synthase small chain"/>
    <property type="match status" value="1"/>
</dbReference>
<dbReference type="InterPro" id="IPR002474">
    <property type="entry name" value="CarbamoylP_synth_ssu_N"/>
</dbReference>
<evidence type="ECO:0000256" key="1">
    <source>
        <dbReference type="ARBA" id="ARBA00004812"/>
    </source>
</evidence>
<feature type="binding site" evidence="12">
    <location>
        <position position="288"/>
    </location>
    <ligand>
        <name>L-glutamine</name>
        <dbReference type="ChEBI" id="CHEBI:58359"/>
    </ligand>
</feature>
<keyword evidence="6 12" id="KW-0547">Nucleotide-binding</keyword>
<dbReference type="SUPFAM" id="SSF52317">
    <property type="entry name" value="Class I glutamine amidotransferase-like"/>
    <property type="match status" value="1"/>
</dbReference>
<feature type="binding site" evidence="12">
    <location>
        <position position="329"/>
    </location>
    <ligand>
        <name>L-glutamine</name>
        <dbReference type="ChEBI" id="CHEBI:58359"/>
    </ligand>
</feature>
<evidence type="ECO:0000256" key="8">
    <source>
        <dbReference type="ARBA" id="ARBA00022962"/>
    </source>
</evidence>
<dbReference type="PRINTS" id="PR00096">
    <property type="entry name" value="GATASE"/>
</dbReference>
<dbReference type="PANTHER" id="PTHR43418">
    <property type="entry name" value="MULTIFUNCTIONAL TRYPTOPHAN BIOSYNTHESIS PROTEIN-RELATED"/>
    <property type="match status" value="1"/>
</dbReference>
<dbReference type="Gene3D" id="3.40.50.880">
    <property type="match status" value="1"/>
</dbReference>
<feature type="domain" description="Carbamoyl-phosphate synthase small subunit N-terminal" evidence="13">
    <location>
        <begin position="12"/>
        <end position="146"/>
    </location>
</feature>